<gene>
    <name evidence="2" type="ORF">H340_09570</name>
</gene>
<sequence>MLAGVVRLLRVLTGVVGRVRVLTRVIGLLRMLTRVVRLLRMLTGVIRRMRVLTRVIGLLRMLTRVVRLLSAGLRMLPGVVRLLLYVRVLTRVVGLSVLSRVPATGAVVAPARLAGLPVLLPGRGVGVTVVAPTALRRLLPAVLLLLWEPLVRILLLTGVRLLLRRMLPALVPRVPVLGVAGIPRLGAGTPAVLSHLSPRAAQRQPGAPGGRGSDRLVL</sequence>
<comment type="caution">
    <text evidence="2">The sequence shown here is derived from an EMBL/GenBank/DDBJ whole genome shotgun (WGS) entry which is preliminary data.</text>
</comment>
<dbReference type="AlphaFoldDB" id="M3B4C6"/>
<proteinExistence type="predicted"/>
<name>M3B4C6_STRM1</name>
<dbReference type="Proteomes" id="UP000011740">
    <property type="component" value="Unassembled WGS sequence"/>
</dbReference>
<feature type="region of interest" description="Disordered" evidence="1">
    <location>
        <begin position="197"/>
        <end position="218"/>
    </location>
</feature>
<evidence type="ECO:0000256" key="1">
    <source>
        <dbReference type="SAM" id="MobiDB-lite"/>
    </source>
</evidence>
<dbReference type="STRING" id="1223523.H340_09570"/>
<protein>
    <submittedName>
        <fullName evidence="2">Uncharacterized protein</fullName>
    </submittedName>
</protein>
<dbReference type="EMBL" id="AORZ01000020">
    <property type="protein sequence ID" value="EMF00848.1"/>
    <property type="molecule type" value="Genomic_DNA"/>
</dbReference>
<evidence type="ECO:0000313" key="2">
    <source>
        <dbReference type="EMBL" id="EMF00848.1"/>
    </source>
</evidence>
<reference evidence="2 3" key="1">
    <citation type="journal article" date="2013" name="Genome Announc.">
        <title>Whole-Genome Shotgun Assembly and Analysis of the Genome of Streptomyces mobaraensis DSM 40847, a Strain for Industrial Production of Microbial Transglutaminase.</title>
        <authorList>
            <person name="Yang H."/>
            <person name="He T."/>
            <person name="Wu W."/>
            <person name="Zhu W."/>
            <person name="Lu B."/>
            <person name="Sun W."/>
        </authorList>
    </citation>
    <scope>NUCLEOTIDE SEQUENCE [LARGE SCALE GENOMIC DNA]</scope>
    <source>
        <strain evidence="2 3">DSM 40847</strain>
    </source>
</reference>
<organism evidence="2 3">
    <name type="scientific">Streptomyces mobaraensis (strain ATCC 29032 / DSM 40847 / JCM 4168 / NBRC 13819 / NCIMB 11159 / IPCR 16-22)</name>
    <dbReference type="NCBI Taxonomy" id="1223523"/>
    <lineage>
        <taxon>Bacteria</taxon>
        <taxon>Bacillati</taxon>
        <taxon>Actinomycetota</taxon>
        <taxon>Actinomycetes</taxon>
        <taxon>Kitasatosporales</taxon>
        <taxon>Streptomycetaceae</taxon>
        <taxon>Streptomyces</taxon>
    </lineage>
</organism>
<evidence type="ECO:0000313" key="3">
    <source>
        <dbReference type="Proteomes" id="UP000011740"/>
    </source>
</evidence>
<dbReference type="PATRIC" id="fig|1223523.3.peg.1963"/>
<accession>M3B4C6</accession>